<dbReference type="GO" id="GO:0004519">
    <property type="term" value="F:endonuclease activity"/>
    <property type="evidence" value="ECO:0007669"/>
    <property type="project" value="UniProtKB-KW"/>
</dbReference>
<protein>
    <recommendedName>
        <fullName evidence="4">Ribonuclease G</fullName>
    </recommendedName>
</protein>
<evidence type="ECO:0000256" key="13">
    <source>
        <dbReference type="ARBA" id="ARBA00022759"/>
    </source>
</evidence>
<dbReference type="InterPro" id="IPR019307">
    <property type="entry name" value="RNA-bd_AU-1/RNase_E/G"/>
</dbReference>
<gene>
    <name evidence="19" type="ORF">SAMN02745702_00380</name>
</gene>
<keyword evidence="17" id="KW-0472">Membrane</keyword>
<keyword evidence="11" id="KW-0479">Metal-binding</keyword>
<dbReference type="InterPro" id="IPR012340">
    <property type="entry name" value="NA-bd_OB-fold"/>
</dbReference>
<keyword evidence="5" id="KW-1003">Cell membrane</keyword>
<dbReference type="PANTHER" id="PTHR30001:SF1">
    <property type="entry name" value="RIBONUCLEASE E_G-LIKE PROTEIN, CHLOROPLASTIC"/>
    <property type="match status" value="1"/>
</dbReference>
<dbReference type="GO" id="GO:0005737">
    <property type="term" value="C:cytoplasm"/>
    <property type="evidence" value="ECO:0007669"/>
    <property type="project" value="UniProtKB-SubCell"/>
</dbReference>
<evidence type="ECO:0000256" key="6">
    <source>
        <dbReference type="ARBA" id="ARBA00022490"/>
    </source>
</evidence>
<dbReference type="InterPro" id="IPR003029">
    <property type="entry name" value="S1_domain"/>
</dbReference>
<dbReference type="CDD" id="cd04453">
    <property type="entry name" value="S1_RNase_E"/>
    <property type="match status" value="1"/>
</dbReference>
<evidence type="ECO:0000256" key="14">
    <source>
        <dbReference type="ARBA" id="ARBA00022801"/>
    </source>
</evidence>
<comment type="subcellular location">
    <subcellularLocation>
        <location evidence="2">Cytoplasm</location>
    </subcellularLocation>
</comment>
<proteinExistence type="inferred from homology"/>
<evidence type="ECO:0000256" key="2">
    <source>
        <dbReference type="ARBA" id="ARBA00004496"/>
    </source>
</evidence>
<keyword evidence="6" id="KW-0963">Cytoplasm</keyword>
<evidence type="ECO:0000256" key="8">
    <source>
        <dbReference type="ARBA" id="ARBA00022552"/>
    </source>
</evidence>
<dbReference type="SUPFAM" id="SSF50249">
    <property type="entry name" value="Nucleic acid-binding proteins"/>
    <property type="match status" value="1"/>
</dbReference>
<dbReference type="SMART" id="SM00316">
    <property type="entry name" value="S1"/>
    <property type="match status" value="1"/>
</dbReference>
<dbReference type="STRING" id="1121442.SAMN02745702_00380"/>
<keyword evidence="7" id="KW-0997">Cell inner membrane</keyword>
<dbReference type="GO" id="GO:0006364">
    <property type="term" value="P:rRNA processing"/>
    <property type="evidence" value="ECO:0007669"/>
    <property type="project" value="UniProtKB-KW"/>
</dbReference>
<evidence type="ECO:0000256" key="15">
    <source>
        <dbReference type="ARBA" id="ARBA00022842"/>
    </source>
</evidence>
<keyword evidence="16" id="KW-0694">RNA-binding</keyword>
<organism evidence="19 20">
    <name type="scientific">Desulfobaculum bizertense DSM 18034</name>
    <dbReference type="NCBI Taxonomy" id="1121442"/>
    <lineage>
        <taxon>Bacteria</taxon>
        <taxon>Pseudomonadati</taxon>
        <taxon>Thermodesulfobacteriota</taxon>
        <taxon>Desulfovibrionia</taxon>
        <taxon>Desulfovibrionales</taxon>
        <taxon>Desulfovibrionaceae</taxon>
        <taxon>Desulfobaculum</taxon>
    </lineage>
</organism>
<evidence type="ECO:0000313" key="19">
    <source>
        <dbReference type="EMBL" id="SKA64671.1"/>
    </source>
</evidence>
<dbReference type="GO" id="GO:0019843">
    <property type="term" value="F:rRNA binding"/>
    <property type="evidence" value="ECO:0007669"/>
    <property type="project" value="UniProtKB-KW"/>
</dbReference>
<evidence type="ECO:0000256" key="1">
    <source>
        <dbReference type="ARBA" id="ARBA00001946"/>
    </source>
</evidence>
<dbReference type="InterPro" id="IPR048583">
    <property type="entry name" value="RNase_E_G_thioredoxin-like"/>
</dbReference>
<evidence type="ECO:0000256" key="12">
    <source>
        <dbReference type="ARBA" id="ARBA00022730"/>
    </source>
</evidence>
<evidence type="ECO:0000313" key="20">
    <source>
        <dbReference type="Proteomes" id="UP000189733"/>
    </source>
</evidence>
<evidence type="ECO:0000256" key="3">
    <source>
        <dbReference type="ARBA" id="ARBA00005663"/>
    </source>
</evidence>
<feature type="domain" description="S1 motif" evidence="18">
    <location>
        <begin position="42"/>
        <end position="126"/>
    </location>
</feature>
<dbReference type="RefSeq" id="WP_078683690.1">
    <property type="nucleotide sequence ID" value="NZ_FUYA01000001.1"/>
</dbReference>
<accession>A0A1T4VJB5</accession>
<evidence type="ECO:0000256" key="5">
    <source>
        <dbReference type="ARBA" id="ARBA00022475"/>
    </source>
</evidence>
<dbReference type="GO" id="GO:0016787">
    <property type="term" value="F:hydrolase activity"/>
    <property type="evidence" value="ECO:0007669"/>
    <property type="project" value="UniProtKB-KW"/>
</dbReference>
<evidence type="ECO:0000259" key="18">
    <source>
        <dbReference type="PROSITE" id="PS50126"/>
    </source>
</evidence>
<keyword evidence="9" id="KW-0819">tRNA processing</keyword>
<dbReference type="Pfam" id="PF20833">
    <property type="entry name" value="RNase_E_G_Thio"/>
    <property type="match status" value="1"/>
</dbReference>
<keyword evidence="8" id="KW-0698">rRNA processing</keyword>
<dbReference type="OrthoDB" id="9804278at2"/>
<keyword evidence="10" id="KW-0540">Nuclease</keyword>
<evidence type="ECO:0000256" key="16">
    <source>
        <dbReference type="ARBA" id="ARBA00022884"/>
    </source>
</evidence>
<dbReference type="PANTHER" id="PTHR30001">
    <property type="entry name" value="RIBONUCLEASE"/>
    <property type="match status" value="1"/>
</dbReference>
<sequence length="492" mass="56102">MADSKVMNISVLAEERIEMGIVQNGVLEEYYVELFNQKKTRGNIYVGVVNNIDTSLQAAFINYGAERNGFLQIDEIHPEYFHVQQSESSGRPRFPPIQNVMRKGDLVLVQVVKEPTGKKGAFLTTYLSFPGRYFVLTIGREQIGISRKITDENVRKDLRELVQKQDLGTGLGVIVRTAAASASKTRLIRDLKILKKLWTNARDSAQKSTPPSQLFAEIDLSGRAIRDYMDNDITEVYVDHEETIERVRELMQIIAPRRLNRLKYYNLREQGKSWWESNHVDKQVQALYSREVTLPSGGRLVFDTTEALTAVDINSGKIGGKTNFRDMALLTNIEAAREIARQIRLRDIGGQIVIDFIEMKDKSHCREVERTMRLEVKKDRARTDVGRLSRFGLLELVRQRLGSSALSTSTESCPHCGGTGVRRNLEWQAVNAIRELYAKIWAHTPTQGAPNPTVLNYECHPDIMHYLLNNKLSKLHNMETEHNVKFSFIPKV</sequence>
<reference evidence="19 20" key="1">
    <citation type="submission" date="2017-02" db="EMBL/GenBank/DDBJ databases">
        <authorList>
            <person name="Peterson S.W."/>
        </authorList>
    </citation>
    <scope>NUCLEOTIDE SEQUENCE [LARGE SCALE GENOMIC DNA]</scope>
    <source>
        <strain evidence="19 20">DSM 18034</strain>
    </source>
</reference>
<evidence type="ECO:0000256" key="7">
    <source>
        <dbReference type="ARBA" id="ARBA00022519"/>
    </source>
</evidence>
<dbReference type="Proteomes" id="UP000189733">
    <property type="component" value="Unassembled WGS sequence"/>
</dbReference>
<keyword evidence="14" id="KW-0378">Hydrolase</keyword>
<dbReference type="NCBIfam" id="TIGR00757">
    <property type="entry name" value="RNaseEG"/>
    <property type="match status" value="1"/>
</dbReference>
<dbReference type="AlphaFoldDB" id="A0A1T4VJB5"/>
<dbReference type="GO" id="GO:0008033">
    <property type="term" value="P:tRNA processing"/>
    <property type="evidence" value="ECO:0007669"/>
    <property type="project" value="UniProtKB-KW"/>
</dbReference>
<dbReference type="Gene3D" id="3.40.1260.20">
    <property type="entry name" value="Ribonuclease E, catalytic domain"/>
    <property type="match status" value="1"/>
</dbReference>
<name>A0A1T4VJB5_9BACT</name>
<evidence type="ECO:0000256" key="10">
    <source>
        <dbReference type="ARBA" id="ARBA00022722"/>
    </source>
</evidence>
<evidence type="ECO:0000256" key="9">
    <source>
        <dbReference type="ARBA" id="ARBA00022694"/>
    </source>
</evidence>
<evidence type="ECO:0000256" key="4">
    <source>
        <dbReference type="ARBA" id="ARBA00017719"/>
    </source>
</evidence>
<keyword evidence="13" id="KW-0255">Endonuclease</keyword>
<dbReference type="Pfam" id="PF10150">
    <property type="entry name" value="RNase_E_G"/>
    <property type="match status" value="1"/>
</dbReference>
<dbReference type="Gene3D" id="2.40.50.140">
    <property type="entry name" value="Nucleic acid-binding proteins"/>
    <property type="match status" value="1"/>
</dbReference>
<dbReference type="EMBL" id="FUYA01000001">
    <property type="protein sequence ID" value="SKA64671.1"/>
    <property type="molecule type" value="Genomic_DNA"/>
</dbReference>
<comment type="similarity">
    <text evidence="3">Belongs to the RNase E/G family. RNase G subfamily.</text>
</comment>
<dbReference type="PROSITE" id="PS50126">
    <property type="entry name" value="S1"/>
    <property type="match status" value="1"/>
</dbReference>
<dbReference type="GO" id="GO:0004540">
    <property type="term" value="F:RNA nuclease activity"/>
    <property type="evidence" value="ECO:0007669"/>
    <property type="project" value="InterPro"/>
</dbReference>
<keyword evidence="20" id="KW-1185">Reference proteome</keyword>
<keyword evidence="12" id="KW-0699">rRNA-binding</keyword>
<keyword evidence="15" id="KW-0460">Magnesium</keyword>
<evidence type="ECO:0000256" key="11">
    <source>
        <dbReference type="ARBA" id="ARBA00022723"/>
    </source>
</evidence>
<dbReference type="InterPro" id="IPR004659">
    <property type="entry name" value="RNase_E/G"/>
</dbReference>
<dbReference type="GO" id="GO:0046872">
    <property type="term" value="F:metal ion binding"/>
    <property type="evidence" value="ECO:0007669"/>
    <property type="project" value="UniProtKB-KW"/>
</dbReference>
<comment type="cofactor">
    <cofactor evidence="1">
        <name>Mg(2+)</name>
        <dbReference type="ChEBI" id="CHEBI:18420"/>
    </cofactor>
</comment>
<evidence type="ECO:0000256" key="17">
    <source>
        <dbReference type="ARBA" id="ARBA00023136"/>
    </source>
</evidence>